<dbReference type="InterPro" id="IPR008965">
    <property type="entry name" value="CBM2/CBM3_carb-bd_dom_sf"/>
</dbReference>
<dbReference type="EMBL" id="FOHN01000019">
    <property type="protein sequence ID" value="SET41109.1"/>
    <property type="molecule type" value="Genomic_DNA"/>
</dbReference>
<feature type="chain" id="PRO_5039759994" description="Endoglucanase" evidence="6">
    <location>
        <begin position="25"/>
        <end position="854"/>
    </location>
</feature>
<comment type="similarity">
    <text evidence="5 6">Belongs to the glycosyl hydrolase 9 (cellulase E) family.</text>
</comment>
<evidence type="ECO:0000313" key="10">
    <source>
        <dbReference type="Proteomes" id="UP000199800"/>
    </source>
</evidence>
<evidence type="ECO:0000256" key="3">
    <source>
        <dbReference type="ARBA" id="ARBA00023295"/>
    </source>
</evidence>
<dbReference type="SMART" id="SM01067">
    <property type="entry name" value="CBM_3"/>
    <property type="match status" value="1"/>
</dbReference>
<evidence type="ECO:0000256" key="1">
    <source>
        <dbReference type="ARBA" id="ARBA00022801"/>
    </source>
</evidence>
<evidence type="ECO:0000256" key="4">
    <source>
        <dbReference type="ARBA" id="ARBA00023326"/>
    </source>
</evidence>
<dbReference type="Gene3D" id="1.50.10.10">
    <property type="match status" value="1"/>
</dbReference>
<dbReference type="EC" id="3.2.1.4" evidence="6"/>
<dbReference type="GO" id="GO:0030245">
    <property type="term" value="P:cellulose catabolic process"/>
    <property type="evidence" value="ECO:0007669"/>
    <property type="project" value="UniProtKB-KW"/>
</dbReference>
<dbReference type="InterPro" id="IPR001956">
    <property type="entry name" value="CBM3"/>
</dbReference>
<dbReference type="OrthoDB" id="9758662at2"/>
<dbReference type="Gene3D" id="2.60.40.710">
    <property type="entry name" value="Endoglucanase-like"/>
    <property type="match status" value="2"/>
</dbReference>
<keyword evidence="10" id="KW-1185">Reference proteome</keyword>
<feature type="active site" evidence="5">
    <location>
        <position position="455"/>
    </location>
</feature>
<evidence type="ECO:0000256" key="6">
    <source>
        <dbReference type="RuleBase" id="RU361166"/>
    </source>
</evidence>
<name>A0A1I0E7Y5_9FIRM</name>
<dbReference type="Pfam" id="PF00759">
    <property type="entry name" value="Glyco_hydro_9"/>
    <property type="match status" value="1"/>
</dbReference>
<dbReference type="InterPro" id="IPR036966">
    <property type="entry name" value="CBM3_sf"/>
</dbReference>
<feature type="domain" description="CBM3" evidence="8">
    <location>
        <begin position="707"/>
        <end position="854"/>
    </location>
</feature>
<keyword evidence="3 5" id="KW-0326">Glycosidase</keyword>
<dbReference type="Proteomes" id="UP000199800">
    <property type="component" value="Unassembled WGS sequence"/>
</dbReference>
<feature type="region of interest" description="Disordered" evidence="7">
    <location>
        <begin position="668"/>
        <end position="697"/>
    </location>
</feature>
<dbReference type="AlphaFoldDB" id="A0A1I0E7Y5"/>
<evidence type="ECO:0000256" key="2">
    <source>
        <dbReference type="ARBA" id="ARBA00023277"/>
    </source>
</evidence>
<keyword evidence="1 5" id="KW-0378">Hydrolase</keyword>
<dbReference type="SUPFAM" id="SSF49384">
    <property type="entry name" value="Carbohydrate-binding domain"/>
    <property type="match status" value="2"/>
</dbReference>
<reference evidence="9 10" key="1">
    <citation type="submission" date="2016-10" db="EMBL/GenBank/DDBJ databases">
        <authorList>
            <person name="de Groot N.N."/>
        </authorList>
    </citation>
    <scope>NUCLEOTIDE SEQUENCE [LARGE SCALE GENOMIC DNA]</scope>
    <source>
        <strain evidence="9 10">DSM 1801</strain>
    </source>
</reference>
<dbReference type="InterPro" id="IPR008928">
    <property type="entry name" value="6-hairpin_glycosidase_sf"/>
</dbReference>
<dbReference type="PROSITE" id="PS00698">
    <property type="entry name" value="GH9_3"/>
    <property type="match status" value="1"/>
</dbReference>
<feature type="active site" evidence="5">
    <location>
        <position position="446"/>
    </location>
</feature>
<dbReference type="GO" id="GO:0008810">
    <property type="term" value="F:cellulase activity"/>
    <property type="evidence" value="ECO:0007669"/>
    <property type="project" value="UniProtKB-EC"/>
</dbReference>
<keyword evidence="6" id="KW-0732">Signal</keyword>
<evidence type="ECO:0000259" key="8">
    <source>
        <dbReference type="PROSITE" id="PS51172"/>
    </source>
</evidence>
<proteinExistence type="inferred from homology"/>
<dbReference type="SUPFAM" id="SSF48208">
    <property type="entry name" value="Six-hairpin glycosidases"/>
    <property type="match status" value="1"/>
</dbReference>
<keyword evidence="2 5" id="KW-0119">Carbohydrate metabolism</keyword>
<keyword evidence="6" id="KW-0136">Cellulose degradation</keyword>
<dbReference type="InterPro" id="IPR012341">
    <property type="entry name" value="6hp_glycosidase-like_sf"/>
</dbReference>
<evidence type="ECO:0000313" key="9">
    <source>
        <dbReference type="EMBL" id="SET41109.1"/>
    </source>
</evidence>
<evidence type="ECO:0000256" key="5">
    <source>
        <dbReference type="PROSITE-ProRule" id="PRU10060"/>
    </source>
</evidence>
<dbReference type="InterPro" id="IPR033126">
    <property type="entry name" value="Glyco_hydro_9_Asp/Glu_AS"/>
</dbReference>
<accession>A0A1I0E7Y5</accession>
<feature type="signal peptide" evidence="6">
    <location>
        <begin position="1"/>
        <end position="24"/>
    </location>
</feature>
<sequence>MRLTKKALSATLAVAMTAASLTTAAPTAVKAASNYNYGDALSKSLLFYELQESGKMEDDIRSNWKGDSCMNDGKDNNVDLTGGWYDAGDNLKLNFPMAYTGTMLAWSYLEDTDAYTKSGQDKYMLQQLKRLNEYLIKCHASKNEYYFQVGGDADHAFWGAAEVVEAKMTRPSYKVTLSKGGSCAVAEAAASLATASMVFEESDPSFAATCLKHAEELYDLADAMKSDSYYDTIAGAYYRSYSGYADEMSWAGAWLYKKTGEQKYLDKALDYVSGWEMEGQTNYWGYKWTQGWDNKSYGARILLAELTGEDRFKESAEQYLDYWTTGWGGARIKYTPKGLAWLDSWGSLRYACNTAFLATIWAESGLCSEDKVATYEDFAKSQADYCLGSTGRSFVCGFGVNPPKSPHHRTASGVCTDNLSADPEVNIHTLTGALVGGPDASDGYTDTRSDYCMNEVAVDYNSGFTGLMAKMYSKFGGTVDPNLNAVEEVGQEFDLKAAVNAQDSTNKINFVEIKATVYNKTCWPARVTDNLSYRFYMDLSDVIAQGYAPSDMTLATNYNQSGAKVTGPFPTSDENIYYVNIDLSGAKIFPGGQSQYRSELQFRIAAPCKWDFTKSPSFKGINKTQGGAGNSVTSIPVYEGSKLVFGEDPYAGGAVVVRPSVAPSVKPSVAPSVKPSVAPSVKPSVAPSVKPSVAPSVKPSVAPSKAPVVVPEGDVNVAITKTAASSNSIGGQWTVTSKSKVDLNDVEIRYYFNDNASDYSIFIDNVGLNLNVAPYYDSLTSKTNVEVVKDGADSYIKITFAGCENALISDGKLDMGIRVAKKDWSNFDQSDDYSYENGAVVFVGDKVVSGVLPQ</sequence>
<feature type="domain" description="CBM3" evidence="8">
    <location>
        <begin position="492"/>
        <end position="650"/>
    </location>
</feature>
<dbReference type="STRING" id="29364.SAMN04487772_11921"/>
<gene>
    <name evidence="9" type="ORF">SAMN04487772_11921</name>
</gene>
<comment type="catalytic activity">
    <reaction evidence="6">
        <text>Endohydrolysis of (1-&gt;4)-beta-D-glucosidic linkages in cellulose, lichenin and cereal beta-D-glucans.</text>
        <dbReference type="EC" id="3.2.1.4"/>
    </reaction>
</comment>
<dbReference type="PANTHER" id="PTHR22298">
    <property type="entry name" value="ENDO-1,4-BETA-GLUCANASE"/>
    <property type="match status" value="1"/>
</dbReference>
<protein>
    <recommendedName>
        <fullName evidence="6">Endoglucanase</fullName>
        <ecNumber evidence="6">3.2.1.4</ecNumber>
    </recommendedName>
</protein>
<dbReference type="RefSeq" id="WP_092478405.1">
    <property type="nucleotide sequence ID" value="NZ_FOHN01000019.1"/>
</dbReference>
<dbReference type="GO" id="GO:0030248">
    <property type="term" value="F:cellulose binding"/>
    <property type="evidence" value="ECO:0007669"/>
    <property type="project" value="InterPro"/>
</dbReference>
<keyword evidence="4 5" id="KW-0624">Polysaccharide degradation</keyword>
<dbReference type="InterPro" id="IPR001701">
    <property type="entry name" value="Glyco_hydro_9"/>
</dbReference>
<dbReference type="Pfam" id="PF00942">
    <property type="entry name" value="CBM_3"/>
    <property type="match status" value="2"/>
</dbReference>
<organism evidence="9 10">
    <name type="scientific">[Clostridium] polysaccharolyticum</name>
    <dbReference type="NCBI Taxonomy" id="29364"/>
    <lineage>
        <taxon>Bacteria</taxon>
        <taxon>Bacillati</taxon>
        <taxon>Bacillota</taxon>
        <taxon>Clostridia</taxon>
        <taxon>Lachnospirales</taxon>
        <taxon>Lachnospiraceae</taxon>
    </lineage>
</organism>
<evidence type="ECO:0000256" key="7">
    <source>
        <dbReference type="SAM" id="MobiDB-lite"/>
    </source>
</evidence>
<dbReference type="PROSITE" id="PS51172">
    <property type="entry name" value="CBM3"/>
    <property type="match status" value="2"/>
</dbReference>